<proteinExistence type="predicted"/>
<organism evidence="2 3">
    <name type="scientific">Rhizophagus irregularis</name>
    <dbReference type="NCBI Taxonomy" id="588596"/>
    <lineage>
        <taxon>Eukaryota</taxon>
        <taxon>Fungi</taxon>
        <taxon>Fungi incertae sedis</taxon>
        <taxon>Mucoromycota</taxon>
        <taxon>Glomeromycotina</taxon>
        <taxon>Glomeromycetes</taxon>
        <taxon>Glomerales</taxon>
        <taxon>Glomeraceae</taxon>
        <taxon>Rhizophagus</taxon>
    </lineage>
</organism>
<protein>
    <recommendedName>
        <fullName evidence="4">Phosphatidylglycerol/phosphatidylinositol transfer protein</fullName>
    </recommendedName>
</protein>
<reference evidence="2 3" key="1">
    <citation type="submission" date="2016-04" db="EMBL/GenBank/DDBJ databases">
        <title>Genome analyses suggest a sexual origin of heterokaryosis in a supposedly ancient asexual fungus.</title>
        <authorList>
            <person name="Ropars J."/>
            <person name="Sedzielewska K."/>
            <person name="Noel J."/>
            <person name="Charron P."/>
            <person name="Farinelli L."/>
            <person name="Marton T."/>
            <person name="Kruger M."/>
            <person name="Pelin A."/>
            <person name="Brachmann A."/>
            <person name="Corradi N."/>
        </authorList>
    </citation>
    <scope>NUCLEOTIDE SEQUENCE [LARGE SCALE GENOMIC DNA]</scope>
    <source>
        <strain evidence="2 3">C2</strain>
    </source>
</reference>
<dbReference type="AlphaFoldDB" id="A0A2N1NYL9"/>
<dbReference type="EMBL" id="LLXL01000060">
    <property type="protein sequence ID" value="PKK79007.1"/>
    <property type="molecule type" value="Genomic_DNA"/>
</dbReference>
<evidence type="ECO:0000256" key="1">
    <source>
        <dbReference type="SAM" id="SignalP"/>
    </source>
</evidence>
<feature type="signal peptide" evidence="1">
    <location>
        <begin position="1"/>
        <end position="20"/>
    </location>
</feature>
<dbReference type="VEuPathDB" id="FungiDB:RhiirA1_421114"/>
<evidence type="ECO:0000313" key="2">
    <source>
        <dbReference type="EMBL" id="PKK79007.1"/>
    </source>
</evidence>
<dbReference type="VEuPathDB" id="FungiDB:RhiirFUN_013823"/>
<feature type="chain" id="PRO_5014981391" description="Phosphatidylglycerol/phosphatidylinositol transfer protein" evidence="1">
    <location>
        <begin position="21"/>
        <end position="155"/>
    </location>
</feature>
<name>A0A2N1NYL9_9GLOM</name>
<evidence type="ECO:0008006" key="4">
    <source>
        <dbReference type="Google" id="ProtNLM"/>
    </source>
</evidence>
<evidence type="ECO:0000313" key="3">
    <source>
        <dbReference type="Proteomes" id="UP000233469"/>
    </source>
</evidence>
<sequence length="155" mass="15887">MKHNLILVVVLLATLSIINAIPHQLNKRATSFTTCPSGLSPNTFNATLQPDPPTAGQDCAITATGTFVIPEGSKLLVQVFDSTANAVGEPLTADICTNGVDTCPTDGTDGTDGPTPFNIMDTVTIPADAPQPFALAISIVDTTGNILGCTFGTTG</sequence>
<gene>
    <name evidence="2" type="ORF">RhiirC2_728266</name>
</gene>
<dbReference type="VEuPathDB" id="FungiDB:FUN_015829"/>
<comment type="caution">
    <text evidence="2">The sequence shown here is derived from an EMBL/GenBank/DDBJ whole genome shotgun (WGS) entry which is preliminary data.</text>
</comment>
<dbReference type="Proteomes" id="UP000233469">
    <property type="component" value="Unassembled WGS sequence"/>
</dbReference>
<keyword evidence="1" id="KW-0732">Signal</keyword>
<reference evidence="2 3" key="2">
    <citation type="submission" date="2017-10" db="EMBL/GenBank/DDBJ databases">
        <title>Extensive intraspecific genome diversity in a model arbuscular mycorrhizal fungus.</title>
        <authorList>
            <person name="Chen E.C.H."/>
            <person name="Morin E."/>
            <person name="Baudet D."/>
            <person name="Noel J."/>
            <person name="Ndikumana S."/>
            <person name="Charron P."/>
            <person name="St-Onge C."/>
            <person name="Giorgi J."/>
            <person name="Grigoriev I.V."/>
            <person name="Roux C."/>
            <person name="Martin F.M."/>
            <person name="Corradi N."/>
        </authorList>
    </citation>
    <scope>NUCLEOTIDE SEQUENCE [LARGE SCALE GENOMIC DNA]</scope>
    <source>
        <strain evidence="2 3">C2</strain>
    </source>
</reference>
<accession>A0A2N1NYL9</accession>